<sequence length="95" mass="10039">MNPRRAGVRFLAEDTYTPPVEAHDLINLLAWCATACGVAGLIIVGIQMSIQLNRGEPGEGASHFRGFFFVTLGCLVASTAGPLVESLGDLRLLGP</sequence>
<gene>
    <name evidence="2" type="ORF">M2283_005789</name>
</gene>
<feature type="transmembrane region" description="Helical" evidence="1">
    <location>
        <begin position="66"/>
        <end position="84"/>
    </location>
</feature>
<organism evidence="2 3">
    <name type="scientific">Streptomyces pseudovenezuelae</name>
    <dbReference type="NCBI Taxonomy" id="67350"/>
    <lineage>
        <taxon>Bacteria</taxon>
        <taxon>Bacillati</taxon>
        <taxon>Actinomycetota</taxon>
        <taxon>Actinomycetes</taxon>
        <taxon>Kitasatosporales</taxon>
        <taxon>Streptomycetaceae</taxon>
        <taxon>Streptomyces</taxon>
        <taxon>Streptomyces aurantiacus group</taxon>
    </lineage>
</organism>
<keyword evidence="1" id="KW-1133">Transmembrane helix</keyword>
<accession>A0ABT6LQD2</accession>
<keyword evidence="3" id="KW-1185">Reference proteome</keyword>
<proteinExistence type="predicted"/>
<dbReference type="Proteomes" id="UP001160499">
    <property type="component" value="Unassembled WGS sequence"/>
</dbReference>
<name>A0ABT6LQD2_9ACTN</name>
<keyword evidence="1" id="KW-0472">Membrane</keyword>
<protein>
    <submittedName>
        <fullName evidence="2">Uncharacterized protein</fullName>
    </submittedName>
</protein>
<dbReference type="RefSeq" id="WP_280879322.1">
    <property type="nucleotide sequence ID" value="NZ_JARXVH010000009.1"/>
</dbReference>
<comment type="caution">
    <text evidence="2">The sequence shown here is derived from an EMBL/GenBank/DDBJ whole genome shotgun (WGS) entry which is preliminary data.</text>
</comment>
<evidence type="ECO:0000256" key="1">
    <source>
        <dbReference type="SAM" id="Phobius"/>
    </source>
</evidence>
<dbReference type="EMBL" id="JARXVH010000009">
    <property type="protein sequence ID" value="MDH6218457.1"/>
    <property type="molecule type" value="Genomic_DNA"/>
</dbReference>
<evidence type="ECO:0000313" key="2">
    <source>
        <dbReference type="EMBL" id="MDH6218457.1"/>
    </source>
</evidence>
<keyword evidence="1" id="KW-0812">Transmembrane</keyword>
<reference evidence="2 3" key="1">
    <citation type="submission" date="2023-04" db="EMBL/GenBank/DDBJ databases">
        <title>Forest soil microbial communities from Buena Vista Peninsula, Colon Province, Panama.</title>
        <authorList>
            <person name="Bouskill N."/>
        </authorList>
    </citation>
    <scope>NUCLEOTIDE SEQUENCE [LARGE SCALE GENOMIC DNA]</scope>
    <source>
        <strain evidence="2 3">GGS1</strain>
    </source>
</reference>
<evidence type="ECO:0000313" key="3">
    <source>
        <dbReference type="Proteomes" id="UP001160499"/>
    </source>
</evidence>
<feature type="transmembrane region" description="Helical" evidence="1">
    <location>
        <begin position="25"/>
        <end position="46"/>
    </location>
</feature>